<dbReference type="PANTHER" id="PTHR42659:SF2">
    <property type="entry name" value="XANTHINE DEHYDROGENASE SUBUNIT C-RELATED"/>
    <property type="match status" value="1"/>
</dbReference>
<dbReference type="InterPro" id="IPR005107">
    <property type="entry name" value="CO_DH_flav_C"/>
</dbReference>
<dbReference type="EMBL" id="CP155571">
    <property type="protein sequence ID" value="XFO74315.1"/>
    <property type="molecule type" value="Genomic_DNA"/>
</dbReference>
<organism evidence="5 6">
    <name type="scientific">Sporomusa acidovorans (strain ATCC 49682 / DSM 3132 / Mol)</name>
    <dbReference type="NCBI Taxonomy" id="1123286"/>
    <lineage>
        <taxon>Bacteria</taxon>
        <taxon>Bacillati</taxon>
        <taxon>Bacillota</taxon>
        <taxon>Negativicutes</taxon>
        <taxon>Selenomonadales</taxon>
        <taxon>Sporomusaceae</taxon>
        <taxon>Sporomusa</taxon>
    </lineage>
</organism>
<dbReference type="Gene3D" id="3.30.390.50">
    <property type="entry name" value="CO dehydrogenase flavoprotein, C-terminal domain"/>
    <property type="match status" value="1"/>
</dbReference>
<dbReference type="Gene3D" id="3.30.465.10">
    <property type="match status" value="1"/>
</dbReference>
<dbReference type="InterPro" id="IPR036683">
    <property type="entry name" value="CO_DH_flav_C_dom_sf"/>
</dbReference>
<evidence type="ECO:0000256" key="3">
    <source>
        <dbReference type="ARBA" id="ARBA00023002"/>
    </source>
</evidence>
<proteinExistence type="predicted"/>
<evidence type="ECO:0000259" key="4">
    <source>
        <dbReference type="PROSITE" id="PS51387"/>
    </source>
</evidence>
<evidence type="ECO:0000256" key="2">
    <source>
        <dbReference type="ARBA" id="ARBA00022827"/>
    </source>
</evidence>
<dbReference type="InterPro" id="IPR016169">
    <property type="entry name" value="FAD-bd_PCMH_sub2"/>
</dbReference>
<dbReference type="InterPro" id="IPR051312">
    <property type="entry name" value="Diverse_Substr_Oxidored"/>
</dbReference>
<dbReference type="SUPFAM" id="SSF55447">
    <property type="entry name" value="CO dehydrogenase flavoprotein C-terminal domain-like"/>
    <property type="match status" value="1"/>
</dbReference>
<reference evidence="5" key="1">
    <citation type="submission" date="2024-05" db="EMBL/GenBank/DDBJ databases">
        <title>Isolation and characterization of Sporomusa carbonis sp. nov., a carboxydotrophic hydrogenogen in the genus of Sporomusa isolated from a charcoal burning pile.</title>
        <authorList>
            <person name="Boeer T."/>
            <person name="Rosenbaum F."/>
            <person name="Eysell L."/>
            <person name="Mueller V."/>
            <person name="Daniel R."/>
            <person name="Poehlein A."/>
        </authorList>
    </citation>
    <scope>NUCLEOTIDE SEQUENCE [LARGE SCALE GENOMIC DNA]</scope>
    <source>
        <strain evidence="5">DSM 3132</strain>
    </source>
</reference>
<evidence type="ECO:0000313" key="5">
    <source>
        <dbReference type="EMBL" id="XFO74315.1"/>
    </source>
</evidence>
<keyword evidence="1" id="KW-0285">Flavoprotein</keyword>
<dbReference type="SMART" id="SM01092">
    <property type="entry name" value="CO_deh_flav_C"/>
    <property type="match status" value="1"/>
</dbReference>
<dbReference type="RefSeq" id="WP_093794758.1">
    <property type="nucleotide sequence ID" value="NZ_CP155571.1"/>
</dbReference>
<accession>A0ABZ3J7Q0</accession>
<dbReference type="Pfam" id="PF03450">
    <property type="entry name" value="CO_deh_flav_C"/>
    <property type="match status" value="1"/>
</dbReference>
<dbReference type="PROSITE" id="PS51387">
    <property type="entry name" value="FAD_PCMH"/>
    <property type="match status" value="1"/>
</dbReference>
<keyword evidence="2" id="KW-0274">FAD</keyword>
<keyword evidence="3" id="KW-0560">Oxidoreductase</keyword>
<evidence type="ECO:0000313" key="6">
    <source>
        <dbReference type="Proteomes" id="UP000216052"/>
    </source>
</evidence>
<dbReference type="InterPro" id="IPR016166">
    <property type="entry name" value="FAD-bd_PCMH"/>
</dbReference>
<dbReference type="Pfam" id="PF00941">
    <property type="entry name" value="FAD_binding_5"/>
    <property type="match status" value="1"/>
</dbReference>
<protein>
    <recommendedName>
        <fullName evidence="4">FAD-binding PCMH-type domain-containing protein</fullName>
    </recommendedName>
</protein>
<dbReference type="InterPro" id="IPR036318">
    <property type="entry name" value="FAD-bd_PCMH-like_sf"/>
</dbReference>
<keyword evidence="6" id="KW-1185">Reference proteome</keyword>
<sequence length="267" mass="28521">MFTLRTVAQPDTLEAAYKLVTEKRNNTILGGCAYLRLGSQTIPVGVDLSKLGLQYITEHSSTIEIGAMTSLREVETHAAVKNCGAGLLSKAVANIVGVQFRNIATVGASVFMRYGFSDFLTALLALDAEVELVKGGRMSLIAFLDSPRTKDILTKVIIRKCNGHAAYQALRNSAADYPLLTVAVSRLDGKWRIAVGARPTRAKLAAQAAARLENAGQEITAAVTEEAARLAVSELPFGSNRRASAAYRQAVAETLIKRAIAEVAACK</sequence>
<evidence type="ECO:0000256" key="1">
    <source>
        <dbReference type="ARBA" id="ARBA00022630"/>
    </source>
</evidence>
<dbReference type="Proteomes" id="UP000216052">
    <property type="component" value="Chromosome"/>
</dbReference>
<dbReference type="SUPFAM" id="SSF56176">
    <property type="entry name" value="FAD-binding/transporter-associated domain-like"/>
    <property type="match status" value="1"/>
</dbReference>
<gene>
    <name evidence="5" type="ORF">SPACI_044250</name>
</gene>
<name>A0ABZ3J7Q0_SPOA4</name>
<dbReference type="InterPro" id="IPR002346">
    <property type="entry name" value="Mopterin_DH_FAD-bd"/>
</dbReference>
<feature type="domain" description="FAD-binding PCMH-type" evidence="4">
    <location>
        <begin position="1"/>
        <end position="163"/>
    </location>
</feature>
<dbReference type="PANTHER" id="PTHR42659">
    <property type="entry name" value="XANTHINE DEHYDROGENASE SUBUNIT C-RELATED"/>
    <property type="match status" value="1"/>
</dbReference>